<organism evidence="2 3">
    <name type="scientific">Flavobacterium aquatile LMG 4008 = ATCC 11947</name>
    <dbReference type="NCBI Taxonomy" id="1453498"/>
    <lineage>
        <taxon>Bacteria</taxon>
        <taxon>Pseudomonadati</taxon>
        <taxon>Bacteroidota</taxon>
        <taxon>Flavobacteriia</taxon>
        <taxon>Flavobacteriales</taxon>
        <taxon>Flavobacteriaceae</taxon>
        <taxon>Flavobacterium</taxon>
    </lineage>
</organism>
<dbReference type="Proteomes" id="UP000029554">
    <property type="component" value="Unassembled WGS sequence"/>
</dbReference>
<dbReference type="STRING" id="1453498.LG45_12355"/>
<dbReference type="OrthoDB" id="761861at2"/>
<dbReference type="CDD" id="cd00761">
    <property type="entry name" value="Glyco_tranf_GTA_type"/>
    <property type="match status" value="1"/>
</dbReference>
<dbReference type="Gene3D" id="3.90.550.10">
    <property type="entry name" value="Spore Coat Polysaccharide Biosynthesis Protein SpsA, Chain A"/>
    <property type="match status" value="1"/>
</dbReference>
<name>A0A095SQT3_9FLAO</name>
<protein>
    <recommendedName>
        <fullName evidence="1">Glycosyltransferase 2-like domain-containing protein</fullName>
    </recommendedName>
</protein>
<proteinExistence type="predicted"/>
<dbReference type="Pfam" id="PF00535">
    <property type="entry name" value="Glycos_transf_2"/>
    <property type="match status" value="1"/>
</dbReference>
<sequence length="298" mass="34859">MLSIVIPTYNYFTLPLVKELQQQATSETINFEIIVLDDASDNLQIRNQNLEINTLDNCRFLVNDKNLGRGQTINKLVSLAKYNLLIILDCDTKPKDHLFIRNYLRFKESSNAKIAFGGIIYADEKPKPSEMLRWVYGRKRESVSVENRIKNPYKLALTSNLLVEKQVMIDNPFHAEITEYGFEDMVLMLDLKKKNIEINHVDNPLYHLKLDTSIDFITKFHSSLRNLKKLSDKKIISHNDSQITKVFYWIKRFKLVALFAFAFTKFEKILVQNLVSQSPSVFLFDLYRLGYFCKINLK</sequence>
<evidence type="ECO:0000313" key="2">
    <source>
        <dbReference type="EMBL" id="KGD67016.1"/>
    </source>
</evidence>
<evidence type="ECO:0000259" key="1">
    <source>
        <dbReference type="Pfam" id="PF00535"/>
    </source>
</evidence>
<dbReference type="SUPFAM" id="SSF53448">
    <property type="entry name" value="Nucleotide-diphospho-sugar transferases"/>
    <property type="match status" value="1"/>
</dbReference>
<reference evidence="2 3" key="1">
    <citation type="submission" date="2014-09" db="EMBL/GenBank/DDBJ databases">
        <title>Whole Genome Shotgun of Flavobacterium aquatile LMG 4008.</title>
        <authorList>
            <person name="Gale A.N."/>
            <person name="Pipes S.E."/>
            <person name="Newman J.D."/>
        </authorList>
    </citation>
    <scope>NUCLEOTIDE SEQUENCE [LARGE SCALE GENOMIC DNA]</scope>
    <source>
        <strain evidence="2 3">LMG 4008</strain>
    </source>
</reference>
<dbReference type="AlphaFoldDB" id="A0A095SQT3"/>
<comment type="caution">
    <text evidence="2">The sequence shown here is derived from an EMBL/GenBank/DDBJ whole genome shotgun (WGS) entry which is preliminary data.</text>
</comment>
<feature type="domain" description="Glycosyltransferase 2-like" evidence="1">
    <location>
        <begin position="3"/>
        <end position="134"/>
    </location>
</feature>
<dbReference type="RefSeq" id="WP_035127528.1">
    <property type="nucleotide sequence ID" value="NZ_JRHH01000005.1"/>
</dbReference>
<dbReference type="InterPro" id="IPR001173">
    <property type="entry name" value="Glyco_trans_2-like"/>
</dbReference>
<dbReference type="InterPro" id="IPR029044">
    <property type="entry name" value="Nucleotide-diphossugar_trans"/>
</dbReference>
<dbReference type="eggNOG" id="COG1216">
    <property type="taxonomic scope" value="Bacteria"/>
</dbReference>
<evidence type="ECO:0000313" key="3">
    <source>
        <dbReference type="Proteomes" id="UP000029554"/>
    </source>
</evidence>
<accession>A0A095SQT3</accession>
<dbReference type="EMBL" id="JRHH01000005">
    <property type="protein sequence ID" value="KGD67016.1"/>
    <property type="molecule type" value="Genomic_DNA"/>
</dbReference>
<gene>
    <name evidence="2" type="ORF">LG45_12355</name>
</gene>
<keyword evidence="3" id="KW-1185">Reference proteome</keyword>